<dbReference type="InterPro" id="IPR002104">
    <property type="entry name" value="Integrase_catalytic"/>
</dbReference>
<dbReference type="GO" id="GO:0003677">
    <property type="term" value="F:DNA binding"/>
    <property type="evidence" value="ECO:0007669"/>
    <property type="project" value="UniProtKB-KW"/>
</dbReference>
<evidence type="ECO:0000256" key="3">
    <source>
        <dbReference type="ARBA" id="ARBA00023172"/>
    </source>
</evidence>
<evidence type="ECO:0000259" key="5">
    <source>
        <dbReference type="PROSITE" id="PS51898"/>
    </source>
</evidence>
<reference evidence="6" key="1">
    <citation type="submission" date="2021-05" db="EMBL/GenBank/DDBJ databases">
        <authorList>
            <person name="Pietrasiak N."/>
            <person name="Ward R."/>
            <person name="Stajich J.E."/>
            <person name="Kurbessoian T."/>
        </authorList>
    </citation>
    <scope>NUCLEOTIDE SEQUENCE</scope>
    <source>
        <strain evidence="6">CPER-KK1</strain>
    </source>
</reference>
<dbReference type="SUPFAM" id="SSF56349">
    <property type="entry name" value="DNA breaking-rejoining enzymes"/>
    <property type="match status" value="1"/>
</dbReference>
<dbReference type="InterPro" id="IPR050090">
    <property type="entry name" value="Tyrosine_recombinase_XerCD"/>
</dbReference>
<accession>A0A951UBC7</accession>
<dbReference type="PANTHER" id="PTHR30349">
    <property type="entry name" value="PHAGE INTEGRASE-RELATED"/>
    <property type="match status" value="1"/>
</dbReference>
<name>A0A951UBC7_9CYAN</name>
<feature type="compositionally biased region" description="Pro residues" evidence="4">
    <location>
        <begin position="472"/>
        <end position="488"/>
    </location>
</feature>
<keyword evidence="2" id="KW-0238">DNA-binding</keyword>
<dbReference type="Pfam" id="PF00589">
    <property type="entry name" value="Phage_integrase"/>
    <property type="match status" value="1"/>
</dbReference>
<dbReference type="InterPro" id="IPR011010">
    <property type="entry name" value="DNA_brk_join_enz"/>
</dbReference>
<dbReference type="PANTHER" id="PTHR30349:SF41">
    <property type="entry name" value="INTEGRASE_RECOMBINASE PROTEIN MJ0367-RELATED"/>
    <property type="match status" value="1"/>
</dbReference>
<reference evidence="6" key="2">
    <citation type="journal article" date="2022" name="Microbiol. Resour. Announc.">
        <title>Metagenome Sequencing to Explore Phylogenomics of Terrestrial Cyanobacteria.</title>
        <authorList>
            <person name="Ward R.D."/>
            <person name="Stajich J.E."/>
            <person name="Johansen J.R."/>
            <person name="Huntemann M."/>
            <person name="Clum A."/>
            <person name="Foster B."/>
            <person name="Foster B."/>
            <person name="Roux S."/>
            <person name="Palaniappan K."/>
            <person name="Varghese N."/>
            <person name="Mukherjee S."/>
            <person name="Reddy T.B.K."/>
            <person name="Daum C."/>
            <person name="Copeland A."/>
            <person name="Chen I.A."/>
            <person name="Ivanova N.N."/>
            <person name="Kyrpides N.C."/>
            <person name="Shapiro N."/>
            <person name="Eloe-Fadrosh E.A."/>
            <person name="Pietrasiak N."/>
        </authorList>
    </citation>
    <scope>NUCLEOTIDE SEQUENCE</scope>
    <source>
        <strain evidence="6">CPER-KK1</strain>
    </source>
</reference>
<dbReference type="GO" id="GO:0006310">
    <property type="term" value="P:DNA recombination"/>
    <property type="evidence" value="ECO:0007669"/>
    <property type="project" value="UniProtKB-KW"/>
</dbReference>
<evidence type="ECO:0000256" key="2">
    <source>
        <dbReference type="ARBA" id="ARBA00023125"/>
    </source>
</evidence>
<gene>
    <name evidence="6" type="ORF">KME25_20615</name>
</gene>
<keyword evidence="3" id="KW-0233">DNA recombination</keyword>
<evidence type="ECO:0000313" key="6">
    <source>
        <dbReference type="EMBL" id="MBW4546822.1"/>
    </source>
</evidence>
<evidence type="ECO:0000256" key="1">
    <source>
        <dbReference type="ARBA" id="ARBA00008857"/>
    </source>
</evidence>
<dbReference type="Proteomes" id="UP000753908">
    <property type="component" value="Unassembled WGS sequence"/>
</dbReference>
<protein>
    <submittedName>
        <fullName evidence="6">Tyrosine-type recombinase/integrase</fullName>
    </submittedName>
</protein>
<evidence type="ECO:0000313" key="7">
    <source>
        <dbReference type="Proteomes" id="UP000753908"/>
    </source>
</evidence>
<feature type="region of interest" description="Disordered" evidence="4">
    <location>
        <begin position="457"/>
        <end position="496"/>
    </location>
</feature>
<sequence length="524" mass="59337">MSTKKPRATRGNIGLEAVEGRLRLIVPAKHSPTGEQKRIALGMKDTPENRGEADKIIKRIHAHIQLIGDYDPQKLEEYIWGKPENTANKLPPTQAKELQLDELWTLFVDHKSKSWRFTTFMGVMKTVGSHINRLTTKKLSDVLQIESELSQLRYTAKYRTLTKISACCTWAVHFQLISHNPFWVIVDGLKPPKSDKDPDPFTREERDLIIKAYETHPRYSYFAPLVTFLFLTGCRTGEAVALRWKSVTEKYITFCESISVVRGKHIHTNSTKTGKNREFPRTNKSLNKLLKQLKPENVNPDDFVFQQPGGGHINRLTFHYSWYGQKNETKGLVPQGIVSKLARKTEAEGGIDHYHCPYSTRHTFITLALETTAMEKPISHSDISQLARYVGNSPAMIFEHYLGRSGNEKLVNTEFDSPSPQASEDGKPSLDELRAQLATANQRINELTSLVQTLTSSQKLPAPVEPASEPELPLPTPSKTAPPPPPQPNGKALFQKWHPTKPAEEYEQLALFMSLEEMVNPKEE</sequence>
<dbReference type="PROSITE" id="PS51898">
    <property type="entry name" value="TYR_RECOMBINASE"/>
    <property type="match status" value="1"/>
</dbReference>
<dbReference type="Gene3D" id="1.10.443.10">
    <property type="entry name" value="Intergrase catalytic core"/>
    <property type="match status" value="1"/>
</dbReference>
<dbReference type="AlphaFoldDB" id="A0A951UBC7"/>
<proteinExistence type="inferred from homology"/>
<dbReference type="InterPro" id="IPR013762">
    <property type="entry name" value="Integrase-like_cat_sf"/>
</dbReference>
<organism evidence="6 7">
    <name type="scientific">Symplocastrum torsivum CPER-KK1</name>
    <dbReference type="NCBI Taxonomy" id="450513"/>
    <lineage>
        <taxon>Bacteria</taxon>
        <taxon>Bacillati</taxon>
        <taxon>Cyanobacteriota</taxon>
        <taxon>Cyanophyceae</taxon>
        <taxon>Oscillatoriophycideae</taxon>
        <taxon>Oscillatoriales</taxon>
        <taxon>Microcoleaceae</taxon>
        <taxon>Symplocastrum</taxon>
    </lineage>
</organism>
<dbReference type="EMBL" id="JAHHIF010000030">
    <property type="protein sequence ID" value="MBW4546822.1"/>
    <property type="molecule type" value="Genomic_DNA"/>
</dbReference>
<evidence type="ECO:0000256" key="4">
    <source>
        <dbReference type="SAM" id="MobiDB-lite"/>
    </source>
</evidence>
<comment type="similarity">
    <text evidence="1">Belongs to the 'phage' integrase family.</text>
</comment>
<feature type="domain" description="Tyr recombinase" evidence="5">
    <location>
        <begin position="196"/>
        <end position="415"/>
    </location>
</feature>
<comment type="caution">
    <text evidence="6">The sequence shown here is derived from an EMBL/GenBank/DDBJ whole genome shotgun (WGS) entry which is preliminary data.</text>
</comment>
<dbReference type="GO" id="GO:0015074">
    <property type="term" value="P:DNA integration"/>
    <property type="evidence" value="ECO:0007669"/>
    <property type="project" value="InterPro"/>
</dbReference>